<feature type="transmembrane region" description="Helical" evidence="5">
    <location>
        <begin position="94"/>
        <end position="116"/>
    </location>
</feature>
<dbReference type="OrthoDB" id="8120565at2759"/>
<evidence type="ECO:0000256" key="5">
    <source>
        <dbReference type="SAM" id="Phobius"/>
    </source>
</evidence>
<evidence type="ECO:0000313" key="7">
    <source>
        <dbReference type="Proteomes" id="UP000800096"/>
    </source>
</evidence>
<proteinExistence type="predicted"/>
<dbReference type="GO" id="GO:0016020">
    <property type="term" value="C:membrane"/>
    <property type="evidence" value="ECO:0007669"/>
    <property type="project" value="UniProtKB-SubCell"/>
</dbReference>
<gene>
    <name evidence="6" type="ORF">BDU57DRAFT_541450</name>
</gene>
<keyword evidence="3 5" id="KW-1133">Transmembrane helix</keyword>
<evidence type="ECO:0008006" key="8">
    <source>
        <dbReference type="Google" id="ProtNLM"/>
    </source>
</evidence>
<name>A0A6A5QHB3_AMPQU</name>
<keyword evidence="2 5" id="KW-0812">Transmembrane</keyword>
<evidence type="ECO:0000256" key="1">
    <source>
        <dbReference type="ARBA" id="ARBA00004370"/>
    </source>
</evidence>
<feature type="transmembrane region" description="Helical" evidence="5">
    <location>
        <begin position="65"/>
        <end position="82"/>
    </location>
</feature>
<reference evidence="6" key="1">
    <citation type="journal article" date="2020" name="Stud. Mycol.">
        <title>101 Dothideomycetes genomes: a test case for predicting lifestyles and emergence of pathogens.</title>
        <authorList>
            <person name="Haridas S."/>
            <person name="Albert R."/>
            <person name="Binder M."/>
            <person name="Bloem J."/>
            <person name="Labutti K."/>
            <person name="Salamov A."/>
            <person name="Andreopoulos B."/>
            <person name="Baker S."/>
            <person name="Barry K."/>
            <person name="Bills G."/>
            <person name="Bluhm B."/>
            <person name="Cannon C."/>
            <person name="Castanera R."/>
            <person name="Culley D."/>
            <person name="Daum C."/>
            <person name="Ezra D."/>
            <person name="Gonzalez J."/>
            <person name="Henrissat B."/>
            <person name="Kuo A."/>
            <person name="Liang C."/>
            <person name="Lipzen A."/>
            <person name="Lutzoni F."/>
            <person name="Magnuson J."/>
            <person name="Mondo S."/>
            <person name="Nolan M."/>
            <person name="Ohm R."/>
            <person name="Pangilinan J."/>
            <person name="Park H.-J."/>
            <person name="Ramirez L."/>
            <person name="Alfaro M."/>
            <person name="Sun H."/>
            <person name="Tritt A."/>
            <person name="Yoshinaga Y."/>
            <person name="Zwiers L.-H."/>
            <person name="Turgeon B."/>
            <person name="Goodwin S."/>
            <person name="Spatafora J."/>
            <person name="Crous P."/>
            <person name="Grigoriev I."/>
        </authorList>
    </citation>
    <scope>NUCLEOTIDE SEQUENCE</scope>
    <source>
        <strain evidence="6">HMLAC05119</strain>
    </source>
</reference>
<evidence type="ECO:0000256" key="4">
    <source>
        <dbReference type="ARBA" id="ARBA00023136"/>
    </source>
</evidence>
<keyword evidence="7" id="KW-1185">Reference proteome</keyword>
<dbReference type="AlphaFoldDB" id="A0A6A5QHB3"/>
<comment type="subcellular location">
    <subcellularLocation>
        <location evidence="1">Membrane</location>
    </subcellularLocation>
</comment>
<evidence type="ECO:0000256" key="3">
    <source>
        <dbReference type="ARBA" id="ARBA00022989"/>
    </source>
</evidence>
<dbReference type="Pfam" id="PF00083">
    <property type="entry name" value="Sugar_tr"/>
    <property type="match status" value="1"/>
</dbReference>
<dbReference type="Proteomes" id="UP000800096">
    <property type="component" value="Unassembled WGS sequence"/>
</dbReference>
<organism evidence="6 7">
    <name type="scientific">Ampelomyces quisqualis</name>
    <name type="common">Powdery mildew agent</name>
    <dbReference type="NCBI Taxonomy" id="50730"/>
    <lineage>
        <taxon>Eukaryota</taxon>
        <taxon>Fungi</taxon>
        <taxon>Dikarya</taxon>
        <taxon>Ascomycota</taxon>
        <taxon>Pezizomycotina</taxon>
        <taxon>Dothideomycetes</taxon>
        <taxon>Pleosporomycetidae</taxon>
        <taxon>Pleosporales</taxon>
        <taxon>Pleosporineae</taxon>
        <taxon>Phaeosphaeriaceae</taxon>
        <taxon>Ampelomyces</taxon>
    </lineage>
</organism>
<protein>
    <recommendedName>
        <fullName evidence="8">Major facilitator superfamily domain-containing protein</fullName>
    </recommendedName>
</protein>
<keyword evidence="4 5" id="KW-0472">Membrane</keyword>
<sequence>MAFVGGGAAAFDAVALAYRKALLGASDPMTLLKNLKVFGIACFACLDMGDYIQDQKELIWNSSKQVWLVSILELGAWLGIMYPSFLAEILSRKYAILVNFAIFIIDAVIQTTSILAGHNSISHRPLYHWYGRRILVHDCTYV</sequence>
<evidence type="ECO:0000313" key="6">
    <source>
        <dbReference type="EMBL" id="KAF1914086.1"/>
    </source>
</evidence>
<dbReference type="EMBL" id="ML979138">
    <property type="protein sequence ID" value="KAF1914086.1"/>
    <property type="molecule type" value="Genomic_DNA"/>
</dbReference>
<evidence type="ECO:0000256" key="2">
    <source>
        <dbReference type="ARBA" id="ARBA00022692"/>
    </source>
</evidence>
<dbReference type="InterPro" id="IPR036259">
    <property type="entry name" value="MFS_trans_sf"/>
</dbReference>
<dbReference type="Gene3D" id="1.20.1250.20">
    <property type="entry name" value="MFS general substrate transporter like domains"/>
    <property type="match status" value="1"/>
</dbReference>
<accession>A0A6A5QHB3</accession>
<dbReference type="InterPro" id="IPR005828">
    <property type="entry name" value="MFS_sugar_transport-like"/>
</dbReference>
<dbReference type="GO" id="GO:0022857">
    <property type="term" value="F:transmembrane transporter activity"/>
    <property type="evidence" value="ECO:0007669"/>
    <property type="project" value="InterPro"/>
</dbReference>